<evidence type="ECO:0000313" key="3">
    <source>
        <dbReference type="EMBL" id="GAA4926365.1"/>
    </source>
</evidence>
<dbReference type="SMART" id="SM00822">
    <property type="entry name" value="PKS_KR"/>
    <property type="match status" value="1"/>
</dbReference>
<dbReference type="PANTHER" id="PTHR43157">
    <property type="entry name" value="PHOSPHATIDYLINOSITOL-GLYCAN BIOSYNTHESIS CLASS F PROTEIN-RELATED"/>
    <property type="match status" value="1"/>
</dbReference>
<feature type="domain" description="Ketoreductase" evidence="2">
    <location>
        <begin position="2"/>
        <end position="195"/>
    </location>
</feature>
<dbReference type="InterPro" id="IPR057326">
    <property type="entry name" value="KR_dom"/>
</dbReference>
<organism evidence="3 4">
    <name type="scientific">Nesterenkonia rhizosphaerae</name>
    <dbReference type="NCBI Taxonomy" id="1348272"/>
    <lineage>
        <taxon>Bacteria</taxon>
        <taxon>Bacillati</taxon>
        <taxon>Actinomycetota</taxon>
        <taxon>Actinomycetes</taxon>
        <taxon>Micrococcales</taxon>
        <taxon>Micrococcaceae</taxon>
        <taxon>Nesterenkonia</taxon>
    </lineage>
</organism>
<dbReference type="Gene3D" id="3.40.50.720">
    <property type="entry name" value="NAD(P)-binding Rossmann-like Domain"/>
    <property type="match status" value="1"/>
</dbReference>
<dbReference type="InterPro" id="IPR036291">
    <property type="entry name" value="NAD(P)-bd_dom_sf"/>
</dbReference>
<proteinExistence type="predicted"/>
<dbReference type="Proteomes" id="UP001500368">
    <property type="component" value="Unassembled WGS sequence"/>
</dbReference>
<sequence length="274" mass="30184">MRTVIITGASDGIGAAAAQQMASSDIRLILVGRSPEKTRKVAEALGAEHHSADFESLEQVRELGRKIKQSCARIDVLAHNAGGLFPGPRRTEDGFERTFQINHLAPYLLTNILIDQLLQSRASVINTSSIAAKIYGRLDLDDLQSWKNFRSNRAYGNAKLANILFTKALHARFHEQGLSAVAFHPGVVATNFAADSTNYFRWIYHGLVARFLTTSTEGGRRLSHFITSAPGTTWVSGEFYGSNLKPARTNPAAYESSIVQGHWRQSAAMLDVEW</sequence>
<dbReference type="SUPFAM" id="SSF51735">
    <property type="entry name" value="NAD(P)-binding Rossmann-fold domains"/>
    <property type="match status" value="1"/>
</dbReference>
<evidence type="ECO:0000256" key="1">
    <source>
        <dbReference type="ARBA" id="ARBA00023002"/>
    </source>
</evidence>
<dbReference type="EMBL" id="BAABLW010000007">
    <property type="protein sequence ID" value="GAA4926365.1"/>
    <property type="molecule type" value="Genomic_DNA"/>
</dbReference>
<keyword evidence="4" id="KW-1185">Reference proteome</keyword>
<accession>A0ABP9G2W9</accession>
<reference evidence="4" key="1">
    <citation type="journal article" date="2019" name="Int. J. Syst. Evol. Microbiol.">
        <title>The Global Catalogue of Microorganisms (GCM) 10K type strain sequencing project: providing services to taxonomists for standard genome sequencing and annotation.</title>
        <authorList>
            <consortium name="The Broad Institute Genomics Platform"/>
            <consortium name="The Broad Institute Genome Sequencing Center for Infectious Disease"/>
            <person name="Wu L."/>
            <person name="Ma J."/>
        </authorList>
    </citation>
    <scope>NUCLEOTIDE SEQUENCE [LARGE SCALE GENOMIC DNA]</scope>
    <source>
        <strain evidence="4">JCM 19129</strain>
    </source>
</reference>
<gene>
    <name evidence="3" type="ORF">GCM10025790_25360</name>
</gene>
<dbReference type="PRINTS" id="PR00081">
    <property type="entry name" value="GDHRDH"/>
</dbReference>
<evidence type="ECO:0000259" key="2">
    <source>
        <dbReference type="SMART" id="SM00822"/>
    </source>
</evidence>
<evidence type="ECO:0000313" key="4">
    <source>
        <dbReference type="Proteomes" id="UP001500368"/>
    </source>
</evidence>
<dbReference type="PANTHER" id="PTHR43157:SF31">
    <property type="entry name" value="PHOSPHATIDYLINOSITOL-GLYCAN BIOSYNTHESIS CLASS F PROTEIN"/>
    <property type="match status" value="1"/>
</dbReference>
<name>A0ABP9G2W9_9MICC</name>
<keyword evidence="1" id="KW-0560">Oxidoreductase</keyword>
<dbReference type="Pfam" id="PF00106">
    <property type="entry name" value="adh_short"/>
    <property type="match status" value="1"/>
</dbReference>
<protein>
    <submittedName>
        <fullName evidence="3">SDR family oxidoreductase</fullName>
    </submittedName>
</protein>
<dbReference type="InterPro" id="IPR002347">
    <property type="entry name" value="SDR_fam"/>
</dbReference>
<comment type="caution">
    <text evidence="3">The sequence shown here is derived from an EMBL/GenBank/DDBJ whole genome shotgun (WGS) entry which is preliminary data.</text>
</comment>